<evidence type="ECO:0000259" key="2">
    <source>
        <dbReference type="Pfam" id="PF05548"/>
    </source>
</evidence>
<evidence type="ECO:0000313" key="3">
    <source>
        <dbReference type="EMBL" id="GIF22282.1"/>
    </source>
</evidence>
<evidence type="ECO:0000256" key="1">
    <source>
        <dbReference type="SAM" id="SignalP"/>
    </source>
</evidence>
<comment type="caution">
    <text evidence="3">The sequence shown here is derived from an EMBL/GenBank/DDBJ whole genome shotgun (WGS) entry which is preliminary data.</text>
</comment>
<reference evidence="3" key="1">
    <citation type="submission" date="2021-01" db="EMBL/GenBank/DDBJ databases">
        <title>Whole genome shotgun sequence of Actinoplanes tereljensis NBRC 105297.</title>
        <authorList>
            <person name="Komaki H."/>
            <person name="Tamura T."/>
        </authorList>
    </citation>
    <scope>NUCLEOTIDE SEQUENCE</scope>
    <source>
        <strain evidence="3">NBRC 105297</strain>
    </source>
</reference>
<dbReference type="Pfam" id="PF05548">
    <property type="entry name" value="Peptidase_M11"/>
    <property type="match status" value="1"/>
</dbReference>
<dbReference type="SUPFAM" id="SSF55486">
    <property type="entry name" value="Metalloproteases ('zincins'), catalytic domain"/>
    <property type="match status" value="1"/>
</dbReference>
<dbReference type="AlphaFoldDB" id="A0A919TVU2"/>
<keyword evidence="4" id="KW-1185">Reference proteome</keyword>
<gene>
    <name evidence="3" type="ORF">Ate02nite_50120</name>
</gene>
<dbReference type="Proteomes" id="UP000623608">
    <property type="component" value="Unassembled WGS sequence"/>
</dbReference>
<proteinExistence type="predicted"/>
<feature type="domain" description="Peptidase M11 gametolysin" evidence="2">
    <location>
        <begin position="185"/>
        <end position="314"/>
    </location>
</feature>
<evidence type="ECO:0000313" key="4">
    <source>
        <dbReference type="Proteomes" id="UP000623608"/>
    </source>
</evidence>
<dbReference type="InterPro" id="IPR008752">
    <property type="entry name" value="Peptidase_M11"/>
</dbReference>
<protein>
    <recommendedName>
        <fullName evidence="2">Peptidase M11 gametolysin domain-containing protein</fullName>
    </recommendedName>
</protein>
<feature type="chain" id="PRO_5038117250" description="Peptidase M11 gametolysin domain-containing protein" evidence="1">
    <location>
        <begin position="26"/>
        <end position="690"/>
    </location>
</feature>
<accession>A0A919TVU2</accession>
<sequence>MIARTAVAGAAALLAGLTAAVPAHADPAVTVPATYTLLADAGAGGGSQPVLLMGDQTVEVDASVTADLTPGQKVTATVRGATGTAEQVVDAIDDGRARVTAARATSAALPTALAGAHELTIVPVTTGTADSTTVGTLTQMGRQLGDFWSAQTSGALTVPDADITVHDWVTGSAISANDCDPEQWQDAALEALGRTADSFTGREHLVIYMAAKNSTCGWAGLAYMPGNTIWLNGYGYADGFEHEFGHNLGLGHAGDETCGYVAAGSAITQNCEVVEYGDYDVMGYARYGDGNGLNTSKADELGLLKSVTPAAGTRVTLAPRSDRSGVRAVKVTGTDATYYVEYRPDPAAGTAGEQDSPSPGVQVRKVADGDNVSTLLPALRYTGDSDPQNASLPTGQAMALPGTGFDVVHESGSVVYLRAASTESITAPTLQAPADGGSTGLTSTISWSAAANSATAIAGYLLIVDGTQYVQSPSQLSRQVTLTAGSHQVTVATLSSQGDISDTRTATFTATTTTTRPSAPKVTFPPQGAAATTSVLRWQAVSGAAKYTVTVDGTTKTLSAGTTKLVLSLARGTHTLAVRAYNSAGAASDPVTATITVNRTWAATAGKITAPSNGAKVAASATLKWAAPSVRTGDPLVSGYDLRTDSGTWVSVSAATRSRVVKLAAGKHTLTVRTRYETGATAQVTVKVTR</sequence>
<organism evidence="3 4">
    <name type="scientific">Paractinoplanes tereljensis</name>
    <dbReference type="NCBI Taxonomy" id="571912"/>
    <lineage>
        <taxon>Bacteria</taxon>
        <taxon>Bacillati</taxon>
        <taxon>Actinomycetota</taxon>
        <taxon>Actinomycetes</taxon>
        <taxon>Micromonosporales</taxon>
        <taxon>Micromonosporaceae</taxon>
        <taxon>Paractinoplanes</taxon>
    </lineage>
</organism>
<keyword evidence="1" id="KW-0732">Signal</keyword>
<dbReference type="RefSeq" id="WP_203809586.1">
    <property type="nucleotide sequence ID" value="NZ_BOMY01000033.1"/>
</dbReference>
<name>A0A919TVU2_9ACTN</name>
<dbReference type="EMBL" id="BOMY01000033">
    <property type="protein sequence ID" value="GIF22282.1"/>
    <property type="molecule type" value="Genomic_DNA"/>
</dbReference>
<feature type="signal peptide" evidence="1">
    <location>
        <begin position="1"/>
        <end position="25"/>
    </location>
</feature>